<feature type="region of interest" description="Disordered" evidence="1">
    <location>
        <begin position="180"/>
        <end position="211"/>
    </location>
</feature>
<evidence type="ECO:0000313" key="2">
    <source>
        <dbReference type="EMBL" id="KAJ7658089.1"/>
    </source>
</evidence>
<dbReference type="AlphaFoldDB" id="A0AAD7CQE3"/>
<reference evidence="2" key="1">
    <citation type="submission" date="2023-03" db="EMBL/GenBank/DDBJ databases">
        <title>Massive genome expansion in bonnet fungi (Mycena s.s.) driven by repeated elements and novel gene families across ecological guilds.</title>
        <authorList>
            <consortium name="Lawrence Berkeley National Laboratory"/>
            <person name="Harder C.B."/>
            <person name="Miyauchi S."/>
            <person name="Viragh M."/>
            <person name="Kuo A."/>
            <person name="Thoen E."/>
            <person name="Andreopoulos B."/>
            <person name="Lu D."/>
            <person name="Skrede I."/>
            <person name="Drula E."/>
            <person name="Henrissat B."/>
            <person name="Morin E."/>
            <person name="Kohler A."/>
            <person name="Barry K."/>
            <person name="LaButti K."/>
            <person name="Morin E."/>
            <person name="Salamov A."/>
            <person name="Lipzen A."/>
            <person name="Mereny Z."/>
            <person name="Hegedus B."/>
            <person name="Baldrian P."/>
            <person name="Stursova M."/>
            <person name="Weitz H."/>
            <person name="Taylor A."/>
            <person name="Grigoriev I.V."/>
            <person name="Nagy L.G."/>
            <person name="Martin F."/>
            <person name="Kauserud H."/>
        </authorList>
    </citation>
    <scope>NUCLEOTIDE SEQUENCE</scope>
    <source>
        <strain evidence="2">CBHHK067</strain>
    </source>
</reference>
<comment type="caution">
    <text evidence="2">The sequence shown here is derived from an EMBL/GenBank/DDBJ whole genome shotgun (WGS) entry which is preliminary data.</text>
</comment>
<dbReference type="Proteomes" id="UP001221757">
    <property type="component" value="Unassembled WGS sequence"/>
</dbReference>
<protein>
    <submittedName>
        <fullName evidence="2">Uncharacterized protein</fullName>
    </submittedName>
</protein>
<keyword evidence="3" id="KW-1185">Reference proteome</keyword>
<sequence>MLLAFKSSVRAAVLLPAYAQNISATYAAKLVNGDFTVDLQDRAIAEAYRVAAKSMLTAYWFAKDDPTMLAVLGAEKCHTYAVLDLKDYDPNSEHQLWTTTSGAQQVKAHSILCFRSLDVTICTGGPFSQTIKRRLSNPDDFSPHQKIPRECLESPTIMHKATPSALTAGPSQLQPSDQVITLSSDDDNDNDTSITPKLRSSSSVSPTKSTKNKWPLKYACDMDKGFRKMAAKPGTRPGVFGEVFKGCQWVSSTYYDHHKAWENLSEKQIAAAVAYGRTPE</sequence>
<feature type="compositionally biased region" description="Low complexity" evidence="1">
    <location>
        <begin position="195"/>
        <end position="209"/>
    </location>
</feature>
<accession>A0AAD7CQE3</accession>
<feature type="non-terminal residue" evidence="2">
    <location>
        <position position="1"/>
    </location>
</feature>
<dbReference type="EMBL" id="JARKIE010000282">
    <property type="protein sequence ID" value="KAJ7658089.1"/>
    <property type="molecule type" value="Genomic_DNA"/>
</dbReference>
<evidence type="ECO:0000256" key="1">
    <source>
        <dbReference type="SAM" id="MobiDB-lite"/>
    </source>
</evidence>
<evidence type="ECO:0000313" key="3">
    <source>
        <dbReference type="Proteomes" id="UP001221757"/>
    </source>
</evidence>
<gene>
    <name evidence="2" type="ORF">B0H17DRAFT_1145661</name>
</gene>
<name>A0AAD7CQE3_MYCRO</name>
<proteinExistence type="predicted"/>
<organism evidence="2 3">
    <name type="scientific">Mycena rosella</name>
    <name type="common">Pink bonnet</name>
    <name type="synonym">Agaricus rosellus</name>
    <dbReference type="NCBI Taxonomy" id="1033263"/>
    <lineage>
        <taxon>Eukaryota</taxon>
        <taxon>Fungi</taxon>
        <taxon>Dikarya</taxon>
        <taxon>Basidiomycota</taxon>
        <taxon>Agaricomycotina</taxon>
        <taxon>Agaricomycetes</taxon>
        <taxon>Agaricomycetidae</taxon>
        <taxon>Agaricales</taxon>
        <taxon>Marasmiineae</taxon>
        <taxon>Mycenaceae</taxon>
        <taxon>Mycena</taxon>
    </lineage>
</organism>